<reference evidence="4" key="1">
    <citation type="submission" date="2018-07" db="EMBL/GenBank/DDBJ databases">
        <authorList>
            <person name="Peiro R."/>
            <person name="Begona"/>
            <person name="Cbmso G."/>
            <person name="Lopez M."/>
            <person name="Gonzalez S."/>
        </authorList>
    </citation>
    <scope>NUCLEOTIDE SEQUENCE [LARGE SCALE GENOMIC DNA]</scope>
</reference>
<dbReference type="InterPro" id="IPR037185">
    <property type="entry name" value="EmrE-like"/>
</dbReference>
<dbReference type="STRING" id="1336235.GCA_000518785_02428"/>
<evidence type="ECO:0000313" key="3">
    <source>
        <dbReference type="EMBL" id="SSC67150.1"/>
    </source>
</evidence>
<evidence type="ECO:0000256" key="1">
    <source>
        <dbReference type="SAM" id="Phobius"/>
    </source>
</evidence>
<dbReference type="Proteomes" id="UP000254764">
    <property type="component" value="Unassembled WGS sequence"/>
</dbReference>
<feature type="domain" description="EamA" evidence="2">
    <location>
        <begin position="11"/>
        <end position="145"/>
    </location>
</feature>
<evidence type="ECO:0000259" key="2">
    <source>
        <dbReference type="Pfam" id="PF00892"/>
    </source>
</evidence>
<dbReference type="Pfam" id="PF00892">
    <property type="entry name" value="EamA"/>
    <property type="match status" value="2"/>
</dbReference>
<dbReference type="SUPFAM" id="SSF103481">
    <property type="entry name" value="Multidrug resistance efflux transporter EmrE"/>
    <property type="match status" value="2"/>
</dbReference>
<keyword evidence="4" id="KW-1185">Reference proteome</keyword>
<sequence length="302" mass="32086">MSVGFMKSTPLGYAFAIIAFTIFSVQDAVSKHLGMNYPPVLVAMFRYWAFAAFAILLAMRARGGLRAAVATKRPVLQIARGLLLAAQIPIAISAFAKVGLAQSQAIFAAGPLIVALLSVPILGEKVGWRRWTAIGVGLCGVLLILSPSGDQFSPLVILPIATAVMGALYGLMTRLVSRVDGPMTSFFYIGTVGAVALSIAGPFFWTEISTADWKWMILLCCTGIAGHYLLIKAYDNLDAVAVQPITYLQLVLASGIAVVVFGEVLRVNMVIGAAIVVGAGLFTVWRENVLARRNALNASVDP</sequence>
<keyword evidence="1" id="KW-0812">Transmembrane</keyword>
<protein>
    <recommendedName>
        <fullName evidence="2">EamA domain-containing protein</fullName>
    </recommendedName>
</protein>
<dbReference type="InterPro" id="IPR000620">
    <property type="entry name" value="EamA_dom"/>
</dbReference>
<organism evidence="3 4">
    <name type="scientific">Ciceribacter selenitireducens ATCC BAA-1503</name>
    <dbReference type="NCBI Taxonomy" id="1336235"/>
    <lineage>
        <taxon>Bacteria</taxon>
        <taxon>Pseudomonadati</taxon>
        <taxon>Pseudomonadota</taxon>
        <taxon>Alphaproteobacteria</taxon>
        <taxon>Hyphomicrobiales</taxon>
        <taxon>Rhizobiaceae</taxon>
        <taxon>Ciceribacter</taxon>
    </lineage>
</organism>
<feature type="transmembrane region" description="Helical" evidence="1">
    <location>
        <begin position="185"/>
        <end position="205"/>
    </location>
</feature>
<dbReference type="PANTHER" id="PTHR22911:SF103">
    <property type="entry name" value="BLR2811 PROTEIN"/>
    <property type="match status" value="1"/>
</dbReference>
<feature type="domain" description="EamA" evidence="2">
    <location>
        <begin position="156"/>
        <end position="283"/>
    </location>
</feature>
<accession>A0A376AHI2</accession>
<feature type="transmembrane region" description="Helical" evidence="1">
    <location>
        <begin position="130"/>
        <end position="146"/>
    </location>
</feature>
<feature type="transmembrane region" description="Helical" evidence="1">
    <location>
        <begin position="40"/>
        <end position="58"/>
    </location>
</feature>
<feature type="transmembrane region" description="Helical" evidence="1">
    <location>
        <begin position="78"/>
        <end position="99"/>
    </location>
</feature>
<keyword evidence="1" id="KW-1133">Transmembrane helix</keyword>
<dbReference type="Gene3D" id="1.10.3730.20">
    <property type="match status" value="1"/>
</dbReference>
<name>A0A376AHI2_9HYPH</name>
<feature type="transmembrane region" description="Helical" evidence="1">
    <location>
        <begin position="267"/>
        <end position="285"/>
    </location>
</feature>
<dbReference type="PANTHER" id="PTHR22911">
    <property type="entry name" value="ACYL-MALONYL CONDENSING ENZYME-RELATED"/>
    <property type="match status" value="1"/>
</dbReference>
<gene>
    <name evidence="3" type="ORF">RHIZ70_2858</name>
</gene>
<proteinExistence type="predicted"/>
<feature type="transmembrane region" description="Helical" evidence="1">
    <location>
        <begin position="242"/>
        <end position="261"/>
    </location>
</feature>
<dbReference type="AlphaFoldDB" id="A0A376AHI2"/>
<feature type="transmembrane region" description="Helical" evidence="1">
    <location>
        <begin position="152"/>
        <end position="173"/>
    </location>
</feature>
<dbReference type="GO" id="GO:0016020">
    <property type="term" value="C:membrane"/>
    <property type="evidence" value="ECO:0007669"/>
    <property type="project" value="InterPro"/>
</dbReference>
<feature type="transmembrane region" description="Helical" evidence="1">
    <location>
        <begin position="105"/>
        <end position="123"/>
    </location>
</feature>
<dbReference type="EMBL" id="UEYP01000003">
    <property type="protein sequence ID" value="SSC67150.1"/>
    <property type="molecule type" value="Genomic_DNA"/>
</dbReference>
<keyword evidence="1" id="KW-0472">Membrane</keyword>
<evidence type="ECO:0000313" key="4">
    <source>
        <dbReference type="Proteomes" id="UP000254764"/>
    </source>
</evidence>